<name>A0A2A6FPF5_9MICO</name>
<keyword evidence="2" id="KW-0963">Cytoplasm</keyword>
<proteinExistence type="predicted"/>
<dbReference type="GO" id="GO:0046653">
    <property type="term" value="P:tetrahydrofolate metabolic process"/>
    <property type="evidence" value="ECO:0007669"/>
    <property type="project" value="InterPro"/>
</dbReference>
<dbReference type="Pfam" id="PF01266">
    <property type="entry name" value="DAO"/>
    <property type="match status" value="1"/>
</dbReference>
<dbReference type="EMBL" id="NAEP01000051">
    <property type="protein sequence ID" value="PDQ34558.1"/>
    <property type="molecule type" value="Genomic_DNA"/>
</dbReference>
<comment type="subcellular location">
    <subcellularLocation>
        <location evidence="1">Cytoplasm</location>
    </subcellularLocation>
</comment>
<feature type="domain" description="FAD dependent oxidoreductase" evidence="5">
    <location>
        <begin position="29"/>
        <end position="375"/>
    </location>
</feature>
<keyword evidence="4" id="KW-0560">Oxidoreductase</keyword>
<dbReference type="GO" id="GO:0008115">
    <property type="term" value="F:sarcosine oxidase activity"/>
    <property type="evidence" value="ECO:0007669"/>
    <property type="project" value="InterPro"/>
</dbReference>
<evidence type="ECO:0000256" key="2">
    <source>
        <dbReference type="ARBA" id="ARBA00022490"/>
    </source>
</evidence>
<dbReference type="GO" id="GO:0005737">
    <property type="term" value="C:cytoplasm"/>
    <property type="evidence" value="ECO:0007669"/>
    <property type="project" value="UniProtKB-SubCell"/>
</dbReference>
<dbReference type="SUPFAM" id="SSF54373">
    <property type="entry name" value="FAD-linked reductases, C-terminal domain"/>
    <property type="match status" value="1"/>
</dbReference>
<dbReference type="InterPro" id="IPR006278">
    <property type="entry name" value="SoxB"/>
</dbReference>
<evidence type="ECO:0000313" key="7">
    <source>
        <dbReference type="Proteomes" id="UP000219994"/>
    </source>
</evidence>
<dbReference type="Gene3D" id="3.50.50.60">
    <property type="entry name" value="FAD/NAD(P)-binding domain"/>
    <property type="match status" value="1"/>
</dbReference>
<accession>A0A2A6FPF5</accession>
<evidence type="ECO:0000256" key="1">
    <source>
        <dbReference type="ARBA" id="ARBA00004496"/>
    </source>
</evidence>
<dbReference type="Gene3D" id="3.30.9.10">
    <property type="entry name" value="D-Amino Acid Oxidase, subunit A, domain 2"/>
    <property type="match status" value="1"/>
</dbReference>
<dbReference type="NCBIfam" id="TIGR01373">
    <property type="entry name" value="soxB"/>
    <property type="match status" value="1"/>
</dbReference>
<evidence type="ECO:0000313" key="6">
    <source>
        <dbReference type="EMBL" id="PDQ34558.1"/>
    </source>
</evidence>
<dbReference type="PANTHER" id="PTHR13847:SF287">
    <property type="entry name" value="FAD-DEPENDENT OXIDOREDUCTASE DOMAIN-CONTAINING PROTEIN 1"/>
    <property type="match status" value="1"/>
</dbReference>
<reference evidence="7" key="1">
    <citation type="submission" date="2017-03" db="EMBL/GenBank/DDBJ databases">
        <authorList>
            <person name="Lund M.B."/>
        </authorList>
    </citation>
    <scope>NUCLEOTIDE SEQUENCE [LARGE SCALE GENOMIC DNA]</scope>
</reference>
<dbReference type="InterPro" id="IPR036188">
    <property type="entry name" value="FAD/NAD-bd_sf"/>
</dbReference>
<comment type="caution">
    <text evidence="6">The sequence shown here is derived from an EMBL/GenBank/DDBJ whole genome shotgun (WGS) entry which is preliminary data.</text>
</comment>
<gene>
    <name evidence="6" type="ORF">B5766_10775</name>
</gene>
<evidence type="ECO:0000256" key="4">
    <source>
        <dbReference type="ARBA" id="ARBA00023002"/>
    </source>
</evidence>
<keyword evidence="3" id="KW-0547">Nucleotide-binding</keyword>
<dbReference type="SUPFAM" id="SSF51905">
    <property type="entry name" value="FAD/NAD(P)-binding domain"/>
    <property type="match status" value="1"/>
</dbReference>
<protein>
    <submittedName>
        <fullName evidence="6">Sarcosine oxidase subunit beta</fullName>
    </submittedName>
</protein>
<sequence length="411" mass="44387">MTKPRTPGAELPAHPTFLWESPTPKKRYDVVIVGGGGHGLATAHYLVKNHGITDIAVIERGWLAGGNMARNTTIIRSNYLWDQSTALYEYALQLWEGLEDDLEYPILFSQRGVLNLAHTLQEVRDSHRRVEANKLNGVDAEWVDADGVRELCPLVNTSRDIRYPVLGATYQPRAGIAKHDYVAWGFARKASAAGVHLIQDTSVTGFLTTGNRVTGIRTNRSDISAGRVALAAAGLTSTLTDTLGIRVPIQSRPLQALVSELLEPVHPTVVMSNAVHLYVSQAHKGELVMGAGVDSYTGYGQRGAFHIIERQMAAAVELFPVFARAHLLRSWAGTVDVTPDASPIVGPTPYENLFLNCGWGTGGFKATPGLGVAFAHTIATGTPHRLVAPFSLDRFVSGRLVDEHGAAAVAH</sequence>
<organism evidence="6 7">
    <name type="scientific">Candidatus Lumbricidiphila eiseniae</name>
    <dbReference type="NCBI Taxonomy" id="1969409"/>
    <lineage>
        <taxon>Bacteria</taxon>
        <taxon>Bacillati</taxon>
        <taxon>Actinomycetota</taxon>
        <taxon>Actinomycetes</taxon>
        <taxon>Micrococcales</taxon>
        <taxon>Microbacteriaceae</taxon>
        <taxon>Candidatus Lumbricidiphila</taxon>
    </lineage>
</organism>
<dbReference type="Proteomes" id="UP000219994">
    <property type="component" value="Unassembled WGS sequence"/>
</dbReference>
<dbReference type="AlphaFoldDB" id="A0A2A6FPF5"/>
<dbReference type="GO" id="GO:0000166">
    <property type="term" value="F:nucleotide binding"/>
    <property type="evidence" value="ECO:0007669"/>
    <property type="project" value="UniProtKB-KW"/>
</dbReference>
<dbReference type="InterPro" id="IPR006076">
    <property type="entry name" value="FAD-dep_OxRdtase"/>
</dbReference>
<evidence type="ECO:0000259" key="5">
    <source>
        <dbReference type="Pfam" id="PF01266"/>
    </source>
</evidence>
<dbReference type="PANTHER" id="PTHR13847">
    <property type="entry name" value="SARCOSINE DEHYDROGENASE-RELATED"/>
    <property type="match status" value="1"/>
</dbReference>
<evidence type="ECO:0000256" key="3">
    <source>
        <dbReference type="ARBA" id="ARBA00022741"/>
    </source>
</evidence>